<reference evidence="2" key="1">
    <citation type="submission" date="2021-02" db="EMBL/GenBank/DDBJ databases">
        <authorList>
            <person name="Nowell W R."/>
        </authorList>
    </citation>
    <scope>NUCLEOTIDE SEQUENCE</scope>
</reference>
<evidence type="ECO:0000313" key="1">
    <source>
        <dbReference type="EMBL" id="CAF1547166.1"/>
    </source>
</evidence>
<gene>
    <name evidence="2" type="ORF">JBS370_LOCUS35143</name>
    <name evidence="1" type="ORF">SEV965_LOCUS38482</name>
</gene>
<sequence length="61" mass="7044">MSYGVEDDSDLELVNPDVKTRSMVNLGMRFADVYDTKGLKRTERSRIAPRWQQVRPGLCLE</sequence>
<dbReference type="Proteomes" id="UP000663836">
    <property type="component" value="Unassembled WGS sequence"/>
</dbReference>
<accession>A0A819ZFX0</accession>
<dbReference type="EMBL" id="CAJOBD010011876">
    <property type="protein sequence ID" value="CAF4173718.1"/>
    <property type="molecule type" value="Genomic_DNA"/>
</dbReference>
<dbReference type="Proteomes" id="UP000663889">
    <property type="component" value="Unassembled WGS sequence"/>
</dbReference>
<dbReference type="EMBL" id="CAJNOU010009517">
    <property type="protein sequence ID" value="CAF1547166.1"/>
    <property type="molecule type" value="Genomic_DNA"/>
</dbReference>
<comment type="caution">
    <text evidence="2">The sequence shown here is derived from an EMBL/GenBank/DDBJ whole genome shotgun (WGS) entry which is preliminary data.</text>
</comment>
<evidence type="ECO:0000313" key="3">
    <source>
        <dbReference type="Proteomes" id="UP000663836"/>
    </source>
</evidence>
<proteinExistence type="predicted"/>
<feature type="non-terminal residue" evidence="2">
    <location>
        <position position="61"/>
    </location>
</feature>
<name>A0A819ZFX0_9BILA</name>
<dbReference type="AlphaFoldDB" id="A0A819ZFX0"/>
<protein>
    <submittedName>
        <fullName evidence="2">Uncharacterized protein</fullName>
    </submittedName>
</protein>
<organism evidence="2 3">
    <name type="scientific">Rotaria sordida</name>
    <dbReference type="NCBI Taxonomy" id="392033"/>
    <lineage>
        <taxon>Eukaryota</taxon>
        <taxon>Metazoa</taxon>
        <taxon>Spiralia</taxon>
        <taxon>Gnathifera</taxon>
        <taxon>Rotifera</taxon>
        <taxon>Eurotatoria</taxon>
        <taxon>Bdelloidea</taxon>
        <taxon>Philodinida</taxon>
        <taxon>Philodinidae</taxon>
        <taxon>Rotaria</taxon>
    </lineage>
</organism>
<evidence type="ECO:0000313" key="2">
    <source>
        <dbReference type="EMBL" id="CAF4173718.1"/>
    </source>
</evidence>